<evidence type="ECO:0000313" key="3">
    <source>
        <dbReference type="Proteomes" id="UP000316304"/>
    </source>
</evidence>
<reference evidence="2 3" key="1">
    <citation type="submission" date="2019-02" db="EMBL/GenBank/DDBJ databases">
        <title>Deep-cultivation of Planctomycetes and their phenomic and genomic characterization uncovers novel biology.</title>
        <authorList>
            <person name="Wiegand S."/>
            <person name="Jogler M."/>
            <person name="Boedeker C."/>
            <person name="Pinto D."/>
            <person name="Vollmers J."/>
            <person name="Rivas-Marin E."/>
            <person name="Kohn T."/>
            <person name="Peeters S.H."/>
            <person name="Heuer A."/>
            <person name="Rast P."/>
            <person name="Oberbeckmann S."/>
            <person name="Bunk B."/>
            <person name="Jeske O."/>
            <person name="Meyerdierks A."/>
            <person name="Storesund J.E."/>
            <person name="Kallscheuer N."/>
            <person name="Luecker S."/>
            <person name="Lage O.M."/>
            <person name="Pohl T."/>
            <person name="Merkel B.J."/>
            <person name="Hornburger P."/>
            <person name="Mueller R.-W."/>
            <person name="Bruemmer F."/>
            <person name="Labrenz M."/>
            <person name="Spormann A.M."/>
            <person name="Op Den Camp H."/>
            <person name="Overmann J."/>
            <person name="Amann R."/>
            <person name="Jetten M.S.M."/>
            <person name="Mascher T."/>
            <person name="Medema M.H."/>
            <person name="Devos D.P."/>
            <person name="Kaster A.-K."/>
            <person name="Ovreas L."/>
            <person name="Rohde M."/>
            <person name="Galperin M.Y."/>
            <person name="Jogler C."/>
        </authorList>
    </citation>
    <scope>NUCLEOTIDE SEQUENCE [LARGE SCALE GENOMIC DNA]</scope>
    <source>
        <strain evidence="2 3">Pla52o</strain>
    </source>
</reference>
<accession>A0A5C6CC56</accession>
<protein>
    <submittedName>
        <fullName evidence="2">Uncharacterized protein</fullName>
    </submittedName>
</protein>
<keyword evidence="3" id="KW-1185">Reference proteome</keyword>
<dbReference type="AlphaFoldDB" id="A0A5C6CC56"/>
<comment type="caution">
    <text evidence="2">The sequence shown here is derived from an EMBL/GenBank/DDBJ whole genome shotgun (WGS) entry which is preliminary data.</text>
</comment>
<proteinExistence type="predicted"/>
<organism evidence="2 3">
    <name type="scientific">Novipirellula galeiformis</name>
    <dbReference type="NCBI Taxonomy" id="2528004"/>
    <lineage>
        <taxon>Bacteria</taxon>
        <taxon>Pseudomonadati</taxon>
        <taxon>Planctomycetota</taxon>
        <taxon>Planctomycetia</taxon>
        <taxon>Pirellulales</taxon>
        <taxon>Pirellulaceae</taxon>
        <taxon>Novipirellula</taxon>
    </lineage>
</organism>
<name>A0A5C6CC56_9BACT</name>
<gene>
    <name evidence="2" type="ORF">Pla52o_32240</name>
</gene>
<dbReference type="EMBL" id="SJPT01000005">
    <property type="protein sequence ID" value="TWU22170.1"/>
    <property type="molecule type" value="Genomic_DNA"/>
</dbReference>
<evidence type="ECO:0000256" key="1">
    <source>
        <dbReference type="SAM" id="MobiDB-lite"/>
    </source>
</evidence>
<sequence length="61" mass="7003">MTGTLDRQTGWRRSESKSPLGKLGRRWETRLGGSPNLGPAKRLGSSRISNFYSEQRHFKRI</sequence>
<evidence type="ECO:0000313" key="2">
    <source>
        <dbReference type="EMBL" id="TWU22170.1"/>
    </source>
</evidence>
<dbReference type="Proteomes" id="UP000316304">
    <property type="component" value="Unassembled WGS sequence"/>
</dbReference>
<feature type="region of interest" description="Disordered" evidence="1">
    <location>
        <begin position="1"/>
        <end position="44"/>
    </location>
</feature>